<dbReference type="EMBL" id="JARKHS020005866">
    <property type="protein sequence ID" value="KAK8783131.1"/>
    <property type="molecule type" value="Genomic_DNA"/>
</dbReference>
<evidence type="ECO:0000313" key="2">
    <source>
        <dbReference type="EMBL" id="KAK8783131.1"/>
    </source>
</evidence>
<name>A0AAQ4F8H5_AMBAM</name>
<proteinExistence type="predicted"/>
<dbReference type="Proteomes" id="UP001321473">
    <property type="component" value="Unassembled WGS sequence"/>
</dbReference>
<gene>
    <name evidence="2" type="ORF">V5799_015528</name>
</gene>
<keyword evidence="3" id="KW-1185">Reference proteome</keyword>
<accession>A0AAQ4F8H5</accession>
<dbReference type="AlphaFoldDB" id="A0AAQ4F8H5"/>
<feature type="region of interest" description="Disordered" evidence="1">
    <location>
        <begin position="86"/>
        <end position="113"/>
    </location>
</feature>
<comment type="caution">
    <text evidence="2">The sequence shown here is derived from an EMBL/GenBank/DDBJ whole genome shotgun (WGS) entry which is preliminary data.</text>
</comment>
<evidence type="ECO:0000256" key="1">
    <source>
        <dbReference type="SAM" id="MobiDB-lite"/>
    </source>
</evidence>
<evidence type="ECO:0000313" key="3">
    <source>
        <dbReference type="Proteomes" id="UP001321473"/>
    </source>
</evidence>
<sequence length="173" mass="19874">MCADFQHEPLRQRSHSKWFRERRKLTRSGSSTGSKGIEWPFYWLLHSFLGALPVNDSSLEQESVEVPEAPEDEAGEVFATFTLDADHDTAEDTMVQPRESSDSTTRHRKRPGSSLLQELLTIQQQADDWAAKAARESTEMRKQLLELQKESNEIQRGMLDVMISYFTANKNQE</sequence>
<protein>
    <submittedName>
        <fullName evidence="2">Uncharacterized protein</fullName>
    </submittedName>
</protein>
<reference evidence="2 3" key="1">
    <citation type="journal article" date="2023" name="Arcadia Sci">
        <title>De novo assembly of a long-read Amblyomma americanum tick genome.</title>
        <authorList>
            <person name="Chou S."/>
            <person name="Poskanzer K.E."/>
            <person name="Rollins M."/>
            <person name="Thuy-Boun P.S."/>
        </authorList>
    </citation>
    <scope>NUCLEOTIDE SEQUENCE [LARGE SCALE GENOMIC DNA]</scope>
    <source>
        <strain evidence="2">F_SG_1</strain>
        <tissue evidence="2">Salivary glands</tissue>
    </source>
</reference>
<organism evidence="2 3">
    <name type="scientific">Amblyomma americanum</name>
    <name type="common">Lone star tick</name>
    <dbReference type="NCBI Taxonomy" id="6943"/>
    <lineage>
        <taxon>Eukaryota</taxon>
        <taxon>Metazoa</taxon>
        <taxon>Ecdysozoa</taxon>
        <taxon>Arthropoda</taxon>
        <taxon>Chelicerata</taxon>
        <taxon>Arachnida</taxon>
        <taxon>Acari</taxon>
        <taxon>Parasitiformes</taxon>
        <taxon>Ixodida</taxon>
        <taxon>Ixodoidea</taxon>
        <taxon>Ixodidae</taxon>
        <taxon>Amblyomminae</taxon>
        <taxon>Amblyomma</taxon>
    </lineage>
</organism>